<evidence type="ECO:0000313" key="2">
    <source>
        <dbReference type="Proteomes" id="UP000262832"/>
    </source>
</evidence>
<keyword evidence="2" id="KW-1185">Reference proteome</keyword>
<protein>
    <submittedName>
        <fullName evidence="1">Uncharacterized protein</fullName>
    </submittedName>
</protein>
<dbReference type="Proteomes" id="UP000262832">
    <property type="component" value="Chromosome I"/>
</dbReference>
<dbReference type="EMBL" id="CP032093">
    <property type="protein sequence ID" value="AXY00917.1"/>
    <property type="molecule type" value="Genomic_DNA"/>
</dbReference>
<accession>A0ABM6YTD9</accession>
<organism evidence="1 2">
    <name type="scientific">Vibrio alfacsensis</name>
    <dbReference type="NCBI Taxonomy" id="1074311"/>
    <lineage>
        <taxon>Bacteria</taxon>
        <taxon>Pseudomonadati</taxon>
        <taxon>Pseudomonadota</taxon>
        <taxon>Gammaproteobacteria</taxon>
        <taxon>Vibrionales</taxon>
        <taxon>Vibrionaceae</taxon>
        <taxon>Vibrio</taxon>
    </lineage>
</organism>
<proteinExistence type="predicted"/>
<sequence>MCKQSSLSKYQKQIVKELTGLMGVNIPFTYEKAQNNHLKVLIDGIEKPLYTGSTPSDRNSAKNFIAQVKRAIKDMALDVNEELEAAKRAIPFENVQNKEVDKMVECCIKSLRTRKESLKKKETDYLLEQGDLDLLHPYRSEVVKLTLEHAMKQRKQLGYFRPKQKKELEKSVRKHLDFIMPNKADYSDLLACQHTERDSQTVQQSYLEASNVVMLDTTNQGSSPVVQRQSASHEEAVTKLELTDQAQHGNIALQLMNIAKGKRVDMLRDLSHDHIIQLLADIEQAKELNIRCAIADIKQLVKVNDVPLERLFDALNR</sequence>
<gene>
    <name evidence="1" type="ORF">D1115_06440</name>
</gene>
<reference evidence="1 2" key="1">
    <citation type="submission" date="2018-08" db="EMBL/GenBank/DDBJ databases">
        <title>Genomic taxonomy of the Vibrionaceae family.</title>
        <authorList>
            <person name="Gomez-Gil B."/>
            <person name="Tanaka M."/>
            <person name="Sawabe T."/>
            <person name="Enciso-Ibarra K."/>
        </authorList>
    </citation>
    <scope>NUCLEOTIDE SEQUENCE [LARGE SCALE GENOMIC DNA]</scope>
    <source>
        <strain evidence="1 2">CAIM 1831</strain>
    </source>
</reference>
<evidence type="ECO:0000313" key="1">
    <source>
        <dbReference type="EMBL" id="AXY00917.1"/>
    </source>
</evidence>
<dbReference type="RefSeq" id="WP_128810750.1">
    <property type="nucleotide sequence ID" value="NZ_CP032093.1"/>
</dbReference>
<name>A0ABM6YTD9_9VIBR</name>